<dbReference type="Proteomes" id="UP000294564">
    <property type="component" value="Unassembled WGS sequence"/>
</dbReference>
<protein>
    <submittedName>
        <fullName evidence="3">Uncharacterized protein</fullName>
    </submittedName>
</protein>
<comment type="caution">
    <text evidence="3">The sequence shown here is derived from an EMBL/GenBank/DDBJ whole genome shotgun (WGS) entry which is preliminary data.</text>
</comment>
<organism evidence="3 4">
    <name type="scientific">Tenacibaculum skagerrakense</name>
    <dbReference type="NCBI Taxonomy" id="186571"/>
    <lineage>
        <taxon>Bacteria</taxon>
        <taxon>Pseudomonadati</taxon>
        <taxon>Bacteroidota</taxon>
        <taxon>Flavobacteriia</taxon>
        <taxon>Flavobacteriales</taxon>
        <taxon>Flavobacteriaceae</taxon>
        <taxon>Tenacibaculum</taxon>
    </lineage>
</organism>
<feature type="coiled-coil region" evidence="1">
    <location>
        <begin position="44"/>
        <end position="173"/>
    </location>
</feature>
<accession>A0A4R2NLG7</accession>
<evidence type="ECO:0000256" key="1">
    <source>
        <dbReference type="SAM" id="Coils"/>
    </source>
</evidence>
<reference evidence="3 4" key="1">
    <citation type="submission" date="2019-03" db="EMBL/GenBank/DDBJ databases">
        <title>Genomic Encyclopedia of Type Strains, Phase IV (KMG-IV): sequencing the most valuable type-strain genomes for metagenomic binning, comparative biology and taxonomic classification.</title>
        <authorList>
            <person name="Goeker M."/>
        </authorList>
    </citation>
    <scope>NUCLEOTIDE SEQUENCE [LARGE SCALE GENOMIC DNA]</scope>
    <source>
        <strain evidence="3 4">DSM 14836</strain>
    </source>
</reference>
<feature type="transmembrane region" description="Helical" evidence="2">
    <location>
        <begin position="204"/>
        <end position="221"/>
    </location>
</feature>
<proteinExistence type="predicted"/>
<dbReference type="EMBL" id="SLXM01000012">
    <property type="protein sequence ID" value="TCP22397.1"/>
    <property type="molecule type" value="Genomic_DNA"/>
</dbReference>
<name>A0A4R2NLG7_9FLAO</name>
<keyword evidence="2" id="KW-0472">Membrane</keyword>
<keyword evidence="4" id="KW-1185">Reference proteome</keyword>
<evidence type="ECO:0000256" key="2">
    <source>
        <dbReference type="SAM" id="Phobius"/>
    </source>
</evidence>
<dbReference type="AlphaFoldDB" id="A0A4R2NLG7"/>
<dbReference type="OrthoDB" id="1189241at2"/>
<keyword evidence="2" id="KW-1133">Transmembrane helix</keyword>
<keyword evidence="1" id="KW-0175">Coiled coil</keyword>
<evidence type="ECO:0000313" key="4">
    <source>
        <dbReference type="Proteomes" id="UP000294564"/>
    </source>
</evidence>
<evidence type="ECO:0000313" key="3">
    <source>
        <dbReference type="EMBL" id="TCP22397.1"/>
    </source>
</evidence>
<sequence length="235" mass="26128">MNEEFDTINKSPTRGLNGWFDGFCPSNGIADRLNNQAKGVWAEKAEWDRKMEALKNGKQAAEWESLKKEVRRLEEEIKSEQIKLNQEQGIADALGLGAWCNGAVSKRKKAEESLRSAEKSLGEIKGAFETLEEQQRAGITTANQVIASNRTKLEAIKGQIVVLREKIARYKAERDNKVVATSTDNPISLQNAKTKSIIGKLKENALPIAGGLALVGALVYVQMRKPKRKRRVVQV</sequence>
<gene>
    <name evidence="3" type="ORF">EV195_11246</name>
</gene>
<dbReference type="RefSeq" id="WP_132795906.1">
    <property type="nucleotide sequence ID" value="NZ_SLXM01000012.1"/>
</dbReference>
<keyword evidence="2" id="KW-0812">Transmembrane</keyword>